<feature type="region of interest" description="Disordered" evidence="2">
    <location>
        <begin position="239"/>
        <end position="282"/>
    </location>
</feature>
<reference evidence="3 4" key="1">
    <citation type="submission" date="2019-12" db="EMBL/GenBank/DDBJ databases">
        <title>Chromosome-level assembly of the Caenorhabditis remanei genome.</title>
        <authorList>
            <person name="Teterina A.A."/>
            <person name="Willis J.H."/>
            <person name="Phillips P.C."/>
        </authorList>
    </citation>
    <scope>NUCLEOTIDE SEQUENCE [LARGE SCALE GENOMIC DNA]</scope>
    <source>
        <strain evidence="3 4">PX506</strain>
        <tissue evidence="3">Whole organism</tissue>
    </source>
</reference>
<dbReference type="GeneID" id="9806086"/>
<feature type="coiled-coil region" evidence="1">
    <location>
        <begin position="38"/>
        <end position="117"/>
    </location>
</feature>
<evidence type="ECO:0000313" key="3">
    <source>
        <dbReference type="EMBL" id="KAF1759406.1"/>
    </source>
</evidence>
<evidence type="ECO:0000256" key="2">
    <source>
        <dbReference type="SAM" id="MobiDB-lite"/>
    </source>
</evidence>
<gene>
    <name evidence="3" type="ORF">GCK72_015873</name>
</gene>
<feature type="compositionally biased region" description="Basic residues" evidence="2">
    <location>
        <begin position="1"/>
        <end position="10"/>
    </location>
</feature>
<dbReference type="Proteomes" id="UP000483820">
    <property type="component" value="Chromosome IV"/>
</dbReference>
<organism evidence="3 4">
    <name type="scientific">Caenorhabditis remanei</name>
    <name type="common">Caenorhabditis vulgaris</name>
    <dbReference type="NCBI Taxonomy" id="31234"/>
    <lineage>
        <taxon>Eukaryota</taxon>
        <taxon>Metazoa</taxon>
        <taxon>Ecdysozoa</taxon>
        <taxon>Nematoda</taxon>
        <taxon>Chromadorea</taxon>
        <taxon>Rhabditida</taxon>
        <taxon>Rhabditina</taxon>
        <taxon>Rhabditomorpha</taxon>
        <taxon>Rhabditoidea</taxon>
        <taxon>Rhabditidae</taxon>
        <taxon>Peloderinae</taxon>
        <taxon>Caenorhabditis</taxon>
    </lineage>
</organism>
<protein>
    <submittedName>
        <fullName evidence="3">Uncharacterized protein</fullName>
    </submittedName>
</protein>
<comment type="caution">
    <text evidence="3">The sequence shown here is derived from an EMBL/GenBank/DDBJ whole genome shotgun (WGS) entry which is preliminary data.</text>
</comment>
<dbReference type="RefSeq" id="XP_003094870.2">
    <property type="nucleotide sequence ID" value="XM_003094822.2"/>
</dbReference>
<dbReference type="EMBL" id="WUAV01000004">
    <property type="protein sequence ID" value="KAF1759406.1"/>
    <property type="molecule type" value="Genomic_DNA"/>
</dbReference>
<dbReference type="CTD" id="9806086"/>
<name>A0A6A5GXP3_CAERE</name>
<evidence type="ECO:0000256" key="1">
    <source>
        <dbReference type="SAM" id="Coils"/>
    </source>
</evidence>
<sequence length="282" mass="33052">MDPPNHKLKPSPHFLRLLSSKTVPEDPPSTAQTPEALLEAKEAELQKLKQANKRLQSEANDAYLNTANDISYYNHLLRERDQRIRMLLEENLKNSEVEQLKDELQKQEKKYLEVKKSEEALREGAKEFHWKMFLMKSEHQKELQMKDDEIFKLKEAASHFDDLLVAKDQKVTELEEQLQELQEAANREAELKKAEKAKDDYFDQLHQMKDRENMKLQKQLQEVVSEGAELKRQLEKAMEKIRELEEAETSDEKEAETSDEEEESDGSLYSDSGSDYDEILKI</sequence>
<dbReference type="KEGG" id="crq:GCK72_015873"/>
<accession>A0A6A5GXP3</accession>
<feature type="compositionally biased region" description="Basic and acidic residues" evidence="2">
    <location>
        <begin position="239"/>
        <end position="256"/>
    </location>
</feature>
<proteinExistence type="predicted"/>
<dbReference type="AlphaFoldDB" id="A0A6A5GXP3"/>
<evidence type="ECO:0000313" key="4">
    <source>
        <dbReference type="Proteomes" id="UP000483820"/>
    </source>
</evidence>
<keyword evidence="1" id="KW-0175">Coiled coil</keyword>
<feature type="region of interest" description="Disordered" evidence="2">
    <location>
        <begin position="1"/>
        <end position="33"/>
    </location>
</feature>